<keyword evidence="2" id="KW-1185">Reference proteome</keyword>
<reference evidence="1" key="1">
    <citation type="submission" date="2015-05" db="UniProtKB">
        <authorList>
            <consortium name="EnsemblMetazoa"/>
        </authorList>
    </citation>
    <scope>IDENTIFICATION</scope>
</reference>
<dbReference type="PANTHER" id="PTHR10174">
    <property type="entry name" value="ALPHA-TOCOPHEROL TRANSFER PROTEIN-RELATED"/>
    <property type="match status" value="1"/>
</dbReference>
<dbReference type="PANTHER" id="PTHR10174:SF220">
    <property type="entry name" value="LD41874P"/>
    <property type="match status" value="1"/>
</dbReference>
<organism evidence="1 2">
    <name type="scientific">Rhodnius prolixus</name>
    <name type="common">Triatomid bug</name>
    <dbReference type="NCBI Taxonomy" id="13249"/>
    <lineage>
        <taxon>Eukaryota</taxon>
        <taxon>Metazoa</taxon>
        <taxon>Ecdysozoa</taxon>
        <taxon>Arthropoda</taxon>
        <taxon>Hexapoda</taxon>
        <taxon>Insecta</taxon>
        <taxon>Pterygota</taxon>
        <taxon>Neoptera</taxon>
        <taxon>Paraneoptera</taxon>
        <taxon>Hemiptera</taxon>
        <taxon>Heteroptera</taxon>
        <taxon>Panheteroptera</taxon>
        <taxon>Cimicomorpha</taxon>
        <taxon>Reduviidae</taxon>
        <taxon>Triatominae</taxon>
        <taxon>Rhodnius</taxon>
    </lineage>
</organism>
<proteinExistence type="predicted"/>
<dbReference type="InterPro" id="IPR036865">
    <property type="entry name" value="CRAL-TRIO_dom_sf"/>
</dbReference>
<dbReference type="SMART" id="SM00516">
    <property type="entry name" value="SEC14"/>
    <property type="match status" value="1"/>
</dbReference>
<dbReference type="eggNOG" id="KOG1471">
    <property type="taxonomic scope" value="Eukaryota"/>
</dbReference>
<dbReference type="InterPro" id="IPR036273">
    <property type="entry name" value="CRAL/TRIO_N_dom_sf"/>
</dbReference>
<dbReference type="Gene3D" id="1.20.5.1200">
    <property type="entry name" value="Alpha-tocopherol transfer"/>
    <property type="match status" value="1"/>
</dbReference>
<dbReference type="VEuPathDB" id="VectorBase:RPRC001491"/>
<dbReference type="GO" id="GO:0016020">
    <property type="term" value="C:membrane"/>
    <property type="evidence" value="ECO:0007669"/>
    <property type="project" value="TreeGrafter"/>
</dbReference>
<name>T1HBS9_RHOPR</name>
<evidence type="ECO:0000313" key="1">
    <source>
        <dbReference type="EnsemblMetazoa" id="RPRC001491-PA"/>
    </source>
</evidence>
<dbReference type="HOGENOM" id="CLU_046597_1_1_1"/>
<dbReference type="InParanoid" id="T1HBS9"/>
<dbReference type="GO" id="GO:1902936">
    <property type="term" value="F:phosphatidylinositol bisphosphate binding"/>
    <property type="evidence" value="ECO:0007669"/>
    <property type="project" value="TreeGrafter"/>
</dbReference>
<dbReference type="EMBL" id="ACPB03010463">
    <property type="status" value="NOT_ANNOTATED_CDS"/>
    <property type="molecule type" value="Genomic_DNA"/>
</dbReference>
<sequence length="309" mass="35860">MVTEPLNDSGSSSSNFYWLESVNEKVERVRFQKDLNHSGFDSTNSNTENLVWSLDNDSLLLSFLRSCKFYGDSTYEKVIKAYKFREKNAKYFADLNPHIERNVFEKNVFAVLPYRDNYGRRTIIIEAGKKWNPKTVSLLEFVRGVVTIIEAAQLEPKTQIAGVNIIIDVDGLTLSHVWQFSPNFAKFLLEFLQEALPLRIKSVHVVNQPYLFNMLYAIFKPFILEKLRERIFFHGSDMSSLTEHIDPKCLPTQYGGILELETIYGEAFVELICCFQDKIDGNFSSFMYISVNINFIYFIFNQSLHKLLN</sequence>
<dbReference type="PROSITE" id="PS50191">
    <property type="entry name" value="CRAL_TRIO"/>
    <property type="match status" value="1"/>
</dbReference>
<dbReference type="PRINTS" id="PR00180">
    <property type="entry name" value="CRETINALDHBP"/>
</dbReference>
<evidence type="ECO:0000313" key="2">
    <source>
        <dbReference type="Proteomes" id="UP000015103"/>
    </source>
</evidence>
<dbReference type="CDD" id="cd00170">
    <property type="entry name" value="SEC14"/>
    <property type="match status" value="1"/>
</dbReference>
<dbReference type="Proteomes" id="UP000015103">
    <property type="component" value="Unassembled WGS sequence"/>
</dbReference>
<dbReference type="EnsemblMetazoa" id="RPRC001491-RA">
    <property type="protein sequence ID" value="RPRC001491-PA"/>
    <property type="gene ID" value="RPRC001491"/>
</dbReference>
<protein>
    <submittedName>
        <fullName evidence="1">CRAL-TRIO domain-containing protein</fullName>
    </submittedName>
</protein>
<dbReference type="Pfam" id="PF00650">
    <property type="entry name" value="CRAL_TRIO"/>
    <property type="match status" value="1"/>
</dbReference>
<dbReference type="InterPro" id="IPR001251">
    <property type="entry name" value="CRAL-TRIO_dom"/>
</dbReference>
<dbReference type="Gene3D" id="1.10.8.20">
    <property type="entry name" value="N-terminal domain of phosphatidylinositol transfer protein sec14p"/>
    <property type="match status" value="1"/>
</dbReference>
<dbReference type="SUPFAM" id="SSF52087">
    <property type="entry name" value="CRAL/TRIO domain"/>
    <property type="match status" value="1"/>
</dbReference>
<dbReference type="STRING" id="13249.T1HBS9"/>
<dbReference type="SUPFAM" id="SSF46938">
    <property type="entry name" value="CRAL/TRIO N-terminal domain"/>
    <property type="match status" value="1"/>
</dbReference>
<accession>T1HBS9</accession>
<dbReference type="OMA" id="CKQELYE"/>
<dbReference type="AlphaFoldDB" id="T1HBS9"/>
<dbReference type="Gene3D" id="3.40.525.10">
    <property type="entry name" value="CRAL-TRIO lipid binding domain"/>
    <property type="match status" value="1"/>
</dbReference>